<dbReference type="GeneID" id="28997810"/>
<accession>A0A162NDK5</accession>
<keyword evidence="1" id="KW-0863">Zinc-finger</keyword>
<gene>
    <name evidence="3" type="ORF">PHYBLDRAFT_172951</name>
</gene>
<dbReference type="InterPro" id="IPR013087">
    <property type="entry name" value="Znf_C2H2_type"/>
</dbReference>
<keyword evidence="1" id="KW-0862">Zinc</keyword>
<dbReference type="VEuPathDB" id="FungiDB:PHYBLDRAFT_172951"/>
<dbReference type="PROSITE" id="PS00028">
    <property type="entry name" value="ZINC_FINGER_C2H2_1"/>
    <property type="match status" value="1"/>
</dbReference>
<keyword evidence="4" id="KW-1185">Reference proteome</keyword>
<evidence type="ECO:0000256" key="1">
    <source>
        <dbReference type="PROSITE-ProRule" id="PRU00042"/>
    </source>
</evidence>
<keyword evidence="1" id="KW-0479">Metal-binding</keyword>
<reference evidence="4" key="1">
    <citation type="submission" date="2015-06" db="EMBL/GenBank/DDBJ databases">
        <title>Expansion of signal transduction pathways in fungi by whole-genome duplication.</title>
        <authorList>
            <consortium name="DOE Joint Genome Institute"/>
            <person name="Corrochano L.M."/>
            <person name="Kuo A."/>
            <person name="Marcet-Houben M."/>
            <person name="Polaino S."/>
            <person name="Salamov A."/>
            <person name="Villalobos J.M."/>
            <person name="Alvarez M.I."/>
            <person name="Avalos J."/>
            <person name="Benito E.P."/>
            <person name="Benoit I."/>
            <person name="Burger G."/>
            <person name="Camino L.P."/>
            <person name="Canovas D."/>
            <person name="Cerda-Olmedo E."/>
            <person name="Cheng J.-F."/>
            <person name="Dominguez A."/>
            <person name="Elias M."/>
            <person name="Eslava A.P."/>
            <person name="Glaser F."/>
            <person name="Grimwood J."/>
            <person name="Gutierrez G."/>
            <person name="Heitman J."/>
            <person name="Henrissat B."/>
            <person name="Iturriaga E.A."/>
            <person name="Lang B.F."/>
            <person name="Lavin J.L."/>
            <person name="Lee S."/>
            <person name="Li W."/>
            <person name="Lindquist E."/>
            <person name="Lopez-Garcia S."/>
            <person name="Luque E.M."/>
            <person name="Marcos A.T."/>
            <person name="Martin J."/>
            <person name="McCluskey K."/>
            <person name="Medina H.R."/>
            <person name="Miralles-Duran A."/>
            <person name="Miyazaki A."/>
            <person name="Munoz-Torres E."/>
            <person name="Oguiza J.A."/>
            <person name="Ohm R."/>
            <person name="Olmedo M."/>
            <person name="Orejas M."/>
            <person name="Ortiz-Castellanos L."/>
            <person name="Pisabarro A.G."/>
            <person name="Rodriguez-Romero J."/>
            <person name="Ruiz-Herrera J."/>
            <person name="Ruiz-Vazquez R."/>
            <person name="Sanz C."/>
            <person name="Schackwitz W."/>
            <person name="Schmutz J."/>
            <person name="Shahriari M."/>
            <person name="Shelest E."/>
            <person name="Silva-Franco F."/>
            <person name="Soanes D."/>
            <person name="Syed K."/>
            <person name="Tagua V.G."/>
            <person name="Talbot N.J."/>
            <person name="Thon M."/>
            <person name="De vries R.P."/>
            <person name="Wiebenga A."/>
            <person name="Yadav J.S."/>
            <person name="Braun E.L."/>
            <person name="Baker S."/>
            <person name="Garre V."/>
            <person name="Horwitz B."/>
            <person name="Torres-Martinez S."/>
            <person name="Idnurm A."/>
            <person name="Herrera-Estrella A."/>
            <person name="Gabaldon T."/>
            <person name="Grigoriev I.V."/>
        </authorList>
    </citation>
    <scope>NUCLEOTIDE SEQUENCE [LARGE SCALE GENOMIC DNA]</scope>
    <source>
        <strain evidence="4">NRRL 1555(-)</strain>
    </source>
</reference>
<dbReference type="Proteomes" id="UP000077315">
    <property type="component" value="Unassembled WGS sequence"/>
</dbReference>
<dbReference type="AlphaFoldDB" id="A0A162NDK5"/>
<name>A0A162NDK5_PHYB8</name>
<evidence type="ECO:0000313" key="3">
    <source>
        <dbReference type="EMBL" id="OAD68524.1"/>
    </source>
</evidence>
<protein>
    <submittedName>
        <fullName evidence="3">C2H2-type zinc finger transcription factor</fullName>
    </submittedName>
</protein>
<dbReference type="GO" id="GO:0008270">
    <property type="term" value="F:zinc ion binding"/>
    <property type="evidence" value="ECO:0007669"/>
    <property type="project" value="UniProtKB-KW"/>
</dbReference>
<feature type="domain" description="C2H2-type" evidence="2">
    <location>
        <begin position="18"/>
        <end position="45"/>
    </location>
</feature>
<dbReference type="EMBL" id="KV440994">
    <property type="protein sequence ID" value="OAD68524.1"/>
    <property type="molecule type" value="Genomic_DNA"/>
</dbReference>
<dbReference type="RefSeq" id="XP_018286564.1">
    <property type="nucleotide sequence ID" value="XM_018436904.1"/>
</dbReference>
<evidence type="ECO:0000313" key="4">
    <source>
        <dbReference type="Proteomes" id="UP000077315"/>
    </source>
</evidence>
<proteinExistence type="predicted"/>
<dbReference type="Gene3D" id="3.30.160.60">
    <property type="entry name" value="Classic Zinc Finger"/>
    <property type="match status" value="1"/>
</dbReference>
<dbReference type="InParanoid" id="A0A162NDK5"/>
<organism evidence="3 4">
    <name type="scientific">Phycomyces blakesleeanus (strain ATCC 8743b / DSM 1359 / FGSC 10004 / NBRC 33097 / NRRL 1555)</name>
    <dbReference type="NCBI Taxonomy" id="763407"/>
    <lineage>
        <taxon>Eukaryota</taxon>
        <taxon>Fungi</taxon>
        <taxon>Fungi incertae sedis</taxon>
        <taxon>Mucoromycota</taxon>
        <taxon>Mucoromycotina</taxon>
        <taxon>Mucoromycetes</taxon>
        <taxon>Mucorales</taxon>
        <taxon>Phycomycetaceae</taxon>
        <taxon>Phycomyces</taxon>
    </lineage>
</organism>
<sequence>MSSSNINQQRDRLSTQTHKCNQCVLSFNTYHQLQNHKRGHENNLASANIISQSIAEDVEMQNDIRNDIIDDNGLVSDSDNNNQYYAVNAIEIDEVISYKCSCSFEDSEGEAHIYDSSIIGRNTFTKGELMSIHFSQLVLQHRISRAAYRDIVRFVNTIILDHDEIMLEPEVKISHSKTVDALLKSKSSVKGHECDVCPNGCQLYGINDDQESCVDCGKPLYKTDTEQSQTPAASMKLMSVGDMFSQMLADPATRELLHYRANWESVASPLTNIFDGENYKQLVQQGLFSNPDDIIIGI</sequence>
<evidence type="ECO:0000259" key="2">
    <source>
        <dbReference type="PROSITE" id="PS50157"/>
    </source>
</evidence>
<dbReference type="PROSITE" id="PS50157">
    <property type="entry name" value="ZINC_FINGER_C2H2_2"/>
    <property type="match status" value="1"/>
</dbReference>